<protein>
    <submittedName>
        <fullName evidence="3">Tetratricopeptide repeat-containing protein</fullName>
    </submittedName>
</protein>
<evidence type="ECO:0000313" key="3">
    <source>
        <dbReference type="EMBL" id="GMM38924.1"/>
    </source>
</evidence>
<dbReference type="PANTHER" id="PTHR16193">
    <property type="entry name" value="TETRATRICOPEPTIDE REPEAT PROTEIN 27"/>
    <property type="match status" value="1"/>
</dbReference>
<keyword evidence="1" id="KW-0677">Repeat</keyword>
<dbReference type="EMBL" id="BTFZ01000020">
    <property type="protein sequence ID" value="GMM38924.1"/>
    <property type="molecule type" value="Genomic_DNA"/>
</dbReference>
<dbReference type="InterPro" id="IPR019734">
    <property type="entry name" value="TPR_rpt"/>
</dbReference>
<dbReference type="Gene3D" id="1.25.40.10">
    <property type="entry name" value="Tetratricopeptide repeat domain"/>
    <property type="match status" value="1"/>
</dbReference>
<dbReference type="AlphaFoldDB" id="A0AAV5QWK6"/>
<comment type="caution">
    <text evidence="3">The sequence shown here is derived from an EMBL/GenBank/DDBJ whole genome shotgun (WGS) entry which is preliminary data.</text>
</comment>
<sequence>MNEERNNLLKQLHIHLLLLSPYPSFKKLVNISKFEADEQLKVLVEPAELILKGYSSKVLSLPIYHDIIPVETLPAIYANKKDINSSIREFSKSLVDNSSYPDQEVWRSLVLIYAIALGQCFVQLNYTGPSIQNLDSHEMFFAGIENSNDFHREVLASLELQGLAPYELCDDPILLVMSLHIFEALLDSTSWTLLGKSDCGSVEHFSDKSEATINAILANKSISQGVTAWWRSRYLQVQMSLFIEPSSIICSICSHLHSGQIINDILLTDYVSEGLIKQLYTSYYLESARNSIHAEIETLTIPSLEKAKTLSNLELVLTGAKARRTKYQQKAVSSLIVLAKSTLPLLPNDEIDSSEEQGNFIENKELNSDFLLEVPKYESLNDEAVNEIMENDDIQSGKSLKRIKLSFDGYNEQYEESTKTNQQRLLPIAIRTENIPQSLKELDANEQPRLNDLDSIQVFLRMMTLRQISPSGSHLIEEELAALVSRVIANNAEDIRKDFPAMNWLLFSKALWERSWLEATKAKTIERGIFQMQALVEEMNAKIQTRLFPVDDKQIDGETCSSATRLRYINQLPLAPRWSLDVDLAEKFMSIGVIKSAVEIYERLQMVNDMAACYISVGQEAEAEKVLRQRLETHPNDSRSMSILGGLTQDPTLWEKAWELNKYQGAKVSLARYYYNKKHEDRQNMLTAIKHMNEALTQNPLNFQNWYFYGCLGLESEQYELAAEAFTRCVSIEDAHNHSWSNLGSALLNINKPKEAFNAYQNAIRTSEVSNWRIWENYLTTAVKVGDWIQVIRAAKTLIELKNDESAINMRVVDALVAQITSEEYPTQKDGEDEVKLTFLQKSSLDYICNQVPKVNTKNSRLWKVQARVELWAKKPWNSLNCMEKAYRVDLNNENLLTDESVWDAAVESCADLVASYESLGEMPGKHGAGDLVCKDWKFKARSSIRTLMSKGKMSWEDSNGWDKLVEIKSDL</sequence>
<evidence type="ECO:0000256" key="2">
    <source>
        <dbReference type="ARBA" id="ARBA00022803"/>
    </source>
</evidence>
<name>A0AAV5QWK6_9ASCO</name>
<dbReference type="RefSeq" id="XP_064855919.1">
    <property type="nucleotide sequence ID" value="XM_064999847.1"/>
</dbReference>
<dbReference type="GeneID" id="90076912"/>
<keyword evidence="2" id="KW-0802">TPR repeat</keyword>
<dbReference type="InterPro" id="IPR011990">
    <property type="entry name" value="TPR-like_helical_dom_sf"/>
</dbReference>
<dbReference type="PANTHER" id="PTHR16193:SF0">
    <property type="entry name" value="TETRATRICOPEPTIDE REPEAT PROTEIN 27"/>
    <property type="match status" value="1"/>
</dbReference>
<accession>A0AAV5QWK6</accession>
<proteinExistence type="predicted"/>
<evidence type="ECO:0000313" key="4">
    <source>
        <dbReference type="Proteomes" id="UP001360560"/>
    </source>
</evidence>
<gene>
    <name evidence="3" type="ORF">DASC09_062630</name>
</gene>
<dbReference type="InterPro" id="IPR044244">
    <property type="entry name" value="TTC27/Emw1"/>
</dbReference>
<organism evidence="3 4">
    <name type="scientific">Saccharomycopsis crataegensis</name>
    <dbReference type="NCBI Taxonomy" id="43959"/>
    <lineage>
        <taxon>Eukaryota</taxon>
        <taxon>Fungi</taxon>
        <taxon>Dikarya</taxon>
        <taxon>Ascomycota</taxon>
        <taxon>Saccharomycotina</taxon>
        <taxon>Saccharomycetes</taxon>
        <taxon>Saccharomycopsidaceae</taxon>
        <taxon>Saccharomycopsis</taxon>
    </lineage>
</organism>
<evidence type="ECO:0000256" key="1">
    <source>
        <dbReference type="ARBA" id="ARBA00022737"/>
    </source>
</evidence>
<dbReference type="Pfam" id="PF13181">
    <property type="entry name" value="TPR_8"/>
    <property type="match status" value="1"/>
</dbReference>
<keyword evidence="4" id="KW-1185">Reference proteome</keyword>
<reference evidence="3 4" key="1">
    <citation type="journal article" date="2023" name="Elife">
        <title>Identification of key yeast species and microbe-microbe interactions impacting larval growth of Drosophila in the wild.</title>
        <authorList>
            <person name="Mure A."/>
            <person name="Sugiura Y."/>
            <person name="Maeda R."/>
            <person name="Honda K."/>
            <person name="Sakurai N."/>
            <person name="Takahashi Y."/>
            <person name="Watada M."/>
            <person name="Katoh T."/>
            <person name="Gotoh A."/>
            <person name="Gotoh Y."/>
            <person name="Taniguchi I."/>
            <person name="Nakamura K."/>
            <person name="Hayashi T."/>
            <person name="Katayama T."/>
            <person name="Uemura T."/>
            <person name="Hattori Y."/>
        </authorList>
    </citation>
    <scope>NUCLEOTIDE SEQUENCE [LARGE SCALE GENOMIC DNA]</scope>
    <source>
        <strain evidence="3 4">SC-9</strain>
    </source>
</reference>
<dbReference type="SUPFAM" id="SSF48452">
    <property type="entry name" value="TPR-like"/>
    <property type="match status" value="1"/>
</dbReference>
<dbReference type="Proteomes" id="UP001360560">
    <property type="component" value="Unassembled WGS sequence"/>
</dbReference>